<dbReference type="EMBL" id="UGKR01000003">
    <property type="protein sequence ID" value="STS91568.1"/>
    <property type="molecule type" value="Genomic_DNA"/>
</dbReference>
<dbReference type="Proteomes" id="UP000254545">
    <property type="component" value="Unassembled WGS sequence"/>
</dbReference>
<accession>A0A7H4MML8</accession>
<evidence type="ECO:0000313" key="2">
    <source>
        <dbReference type="Proteomes" id="UP000254545"/>
    </source>
</evidence>
<gene>
    <name evidence="1" type="ORF">NCTC9177_05480</name>
</gene>
<sequence length="62" mass="7234">MPKMVATILRRGTGKMGLRGWVNAASAGGCQANRGNEQWVVWRRFGQCRYTWQMFPQFQTRR</sequence>
<organism evidence="1 2">
    <name type="scientific">Klebsiella variicola</name>
    <dbReference type="NCBI Taxonomy" id="244366"/>
    <lineage>
        <taxon>Bacteria</taxon>
        <taxon>Pseudomonadati</taxon>
        <taxon>Pseudomonadota</taxon>
        <taxon>Gammaproteobacteria</taxon>
        <taxon>Enterobacterales</taxon>
        <taxon>Enterobacteriaceae</taxon>
        <taxon>Klebsiella/Raoultella group</taxon>
        <taxon>Klebsiella</taxon>
        <taxon>Klebsiella pneumoniae complex</taxon>
    </lineage>
</organism>
<proteinExistence type="predicted"/>
<evidence type="ECO:0000313" key="1">
    <source>
        <dbReference type="EMBL" id="STS91568.1"/>
    </source>
</evidence>
<dbReference type="PROSITE" id="PS51257">
    <property type="entry name" value="PROKAR_LIPOPROTEIN"/>
    <property type="match status" value="1"/>
</dbReference>
<dbReference type="AlphaFoldDB" id="A0A7H4MML8"/>
<reference evidence="1 2" key="1">
    <citation type="submission" date="2018-06" db="EMBL/GenBank/DDBJ databases">
        <authorList>
            <consortium name="Pathogen Informatics"/>
            <person name="Doyle S."/>
        </authorList>
    </citation>
    <scope>NUCLEOTIDE SEQUENCE [LARGE SCALE GENOMIC DNA]</scope>
    <source>
        <strain evidence="1 2">NCTC9177</strain>
    </source>
</reference>
<name>A0A7H4MML8_KLEVA</name>
<protein>
    <submittedName>
        <fullName evidence="1">Uncharacterized protein</fullName>
    </submittedName>
</protein>
<comment type="caution">
    <text evidence="1">The sequence shown here is derived from an EMBL/GenBank/DDBJ whole genome shotgun (WGS) entry which is preliminary data.</text>
</comment>